<keyword evidence="2 4" id="KW-0012">Acyltransferase</keyword>
<dbReference type="InterPro" id="IPR050832">
    <property type="entry name" value="Bact_Acetyltransf"/>
</dbReference>
<dbReference type="PROSITE" id="PS51186">
    <property type="entry name" value="GNAT"/>
    <property type="match status" value="1"/>
</dbReference>
<evidence type="ECO:0000256" key="1">
    <source>
        <dbReference type="ARBA" id="ARBA00022679"/>
    </source>
</evidence>
<comment type="caution">
    <text evidence="4">The sequence shown here is derived from an EMBL/GenBank/DDBJ whole genome shotgun (WGS) entry which is preliminary data.</text>
</comment>
<keyword evidence="5" id="KW-1185">Reference proteome</keyword>
<reference evidence="4 5" key="1">
    <citation type="submission" date="2019-03" db="EMBL/GenBank/DDBJ databases">
        <title>Genomic Encyclopedia of Type Strains, Phase IV (KMG-IV): sequencing the most valuable type-strain genomes for metagenomic binning, comparative biology and taxonomic classification.</title>
        <authorList>
            <person name="Goeker M."/>
        </authorList>
    </citation>
    <scope>NUCLEOTIDE SEQUENCE [LARGE SCALE GENOMIC DNA]</scope>
    <source>
        <strain evidence="4 5">DSM 45765</strain>
    </source>
</reference>
<dbReference type="Pfam" id="PF00583">
    <property type="entry name" value="Acetyltransf_1"/>
    <property type="match status" value="1"/>
</dbReference>
<dbReference type="PANTHER" id="PTHR43877">
    <property type="entry name" value="AMINOALKYLPHOSPHONATE N-ACETYLTRANSFERASE-RELATED-RELATED"/>
    <property type="match status" value="1"/>
</dbReference>
<dbReference type="EMBL" id="SLXQ01000002">
    <property type="protein sequence ID" value="TCP54858.1"/>
    <property type="molecule type" value="Genomic_DNA"/>
</dbReference>
<feature type="domain" description="N-acetyltransferase" evidence="3">
    <location>
        <begin position="17"/>
        <end position="171"/>
    </location>
</feature>
<name>A0A4R2R0A4_9PSEU</name>
<evidence type="ECO:0000313" key="4">
    <source>
        <dbReference type="EMBL" id="TCP54858.1"/>
    </source>
</evidence>
<evidence type="ECO:0000256" key="2">
    <source>
        <dbReference type="ARBA" id="ARBA00023315"/>
    </source>
</evidence>
<accession>A0A4R2R0A4</accession>
<protein>
    <submittedName>
        <fullName evidence="4">L-amino acid N-acyltransferase YncA</fullName>
    </submittedName>
</protein>
<organism evidence="4 5">
    <name type="scientific">Tamaricihabitans halophyticus</name>
    <dbReference type="NCBI Taxonomy" id="1262583"/>
    <lineage>
        <taxon>Bacteria</taxon>
        <taxon>Bacillati</taxon>
        <taxon>Actinomycetota</taxon>
        <taxon>Actinomycetes</taxon>
        <taxon>Pseudonocardiales</taxon>
        <taxon>Pseudonocardiaceae</taxon>
        <taxon>Tamaricihabitans</taxon>
    </lineage>
</organism>
<evidence type="ECO:0000259" key="3">
    <source>
        <dbReference type="PROSITE" id="PS51186"/>
    </source>
</evidence>
<dbReference type="Gene3D" id="3.40.630.30">
    <property type="match status" value="1"/>
</dbReference>
<proteinExistence type="predicted"/>
<keyword evidence="1 4" id="KW-0808">Transferase</keyword>
<gene>
    <name evidence="4" type="ORF">EV191_10267</name>
</gene>
<dbReference type="InterPro" id="IPR017255">
    <property type="entry name" value="AcTrfase_GNAT_prd"/>
</dbReference>
<dbReference type="GO" id="GO:0016747">
    <property type="term" value="F:acyltransferase activity, transferring groups other than amino-acyl groups"/>
    <property type="evidence" value="ECO:0007669"/>
    <property type="project" value="InterPro"/>
</dbReference>
<dbReference type="Proteomes" id="UP000294911">
    <property type="component" value="Unassembled WGS sequence"/>
</dbReference>
<evidence type="ECO:0000313" key="5">
    <source>
        <dbReference type="Proteomes" id="UP000294911"/>
    </source>
</evidence>
<dbReference type="PIRSF" id="PIRSF037663">
    <property type="entry name" value="Acetyltransf_GNAT_prd"/>
    <property type="match status" value="1"/>
</dbReference>
<dbReference type="InterPro" id="IPR000182">
    <property type="entry name" value="GNAT_dom"/>
</dbReference>
<dbReference type="AlphaFoldDB" id="A0A4R2R0A4"/>
<dbReference type="SUPFAM" id="SSF55729">
    <property type="entry name" value="Acyl-CoA N-acyltransferases (Nat)"/>
    <property type="match status" value="1"/>
</dbReference>
<sequence>MIIAMTSEHQAGPMDRFTTRSCLPTDHPAILRAIQTWWADSRDETAARELSRLVPRLFCEHFGDTSLVIEGEDGELAGFLVGFFSQRVTDEAYIHFVGVAPWARGSGLAKQAYEWFFQTATANGRHTVRAITSPGNHGSIAFHQRMGFTIEPSEHTVEGSPTALDYDGPGEHRVRFVRDLTATPSATLR</sequence>
<dbReference type="InterPro" id="IPR016181">
    <property type="entry name" value="Acyl_CoA_acyltransferase"/>
</dbReference>
<dbReference type="CDD" id="cd04301">
    <property type="entry name" value="NAT_SF"/>
    <property type="match status" value="1"/>
</dbReference>